<dbReference type="EC" id="5.3.1.24" evidence="3 9"/>
<evidence type="ECO:0000256" key="9">
    <source>
        <dbReference type="HAMAP-Rule" id="MF_00135"/>
    </source>
</evidence>
<protein>
    <recommendedName>
        <fullName evidence="4 9">N-(5'-phosphoribosyl)anthranilate isomerase</fullName>
        <shortName evidence="9">PRAI</shortName>
        <ecNumber evidence="3 9">5.3.1.24</ecNumber>
    </recommendedName>
</protein>
<dbReference type="InterPro" id="IPR044643">
    <property type="entry name" value="TrpF_fam"/>
</dbReference>
<dbReference type="PANTHER" id="PTHR42894:SF1">
    <property type="entry name" value="N-(5'-PHOSPHORIBOSYL)ANTHRANILATE ISOMERASE"/>
    <property type="match status" value="1"/>
</dbReference>
<dbReference type="RefSeq" id="WP_105910730.1">
    <property type="nucleotide sequence ID" value="NZ_NXGH01000001.1"/>
</dbReference>
<keyword evidence="7 9" id="KW-0057">Aromatic amino acid biosynthesis</keyword>
<dbReference type="InterPro" id="IPR011060">
    <property type="entry name" value="RibuloseP-bd_barrel"/>
</dbReference>
<comment type="caution">
    <text evidence="11">The sequence shown here is derived from an EMBL/GenBank/DDBJ whole genome shotgun (WGS) entry which is preliminary data.</text>
</comment>
<dbReference type="AlphaFoldDB" id="A0A2S9SW99"/>
<sequence length="197" mass="22160">MRVKICGITNKEDALNGIKAGACALGFVFYKPSPRYIKPLDALKIVENLPPFVQTVGLFVNETTDFINKVCKDSKMQLAQIIDDENIVDFLKLEVKYLQVLRAKNKDDLRNLKDDYYLVDAFVQEFGGAGKRLELSWFKDIDCSKFILAGGLSSQNLKELNGFNFFGVDVSSAVEKQKGKKDNQKMIDFVKAANEIS</sequence>
<keyword evidence="6 9" id="KW-0822">Tryptophan biosynthesis</keyword>
<name>A0A2S9SW99_9BACT</name>
<proteinExistence type="inferred from homology"/>
<dbReference type="Pfam" id="PF00697">
    <property type="entry name" value="PRAI"/>
    <property type="match status" value="1"/>
</dbReference>
<accession>A0A2S9SW99</accession>
<dbReference type="GO" id="GO:0004640">
    <property type="term" value="F:phosphoribosylanthranilate isomerase activity"/>
    <property type="evidence" value="ECO:0007669"/>
    <property type="project" value="UniProtKB-UniRule"/>
</dbReference>
<comment type="catalytic activity">
    <reaction evidence="1 9">
        <text>N-(5-phospho-beta-D-ribosyl)anthranilate = 1-(2-carboxyphenylamino)-1-deoxy-D-ribulose 5-phosphate</text>
        <dbReference type="Rhea" id="RHEA:21540"/>
        <dbReference type="ChEBI" id="CHEBI:18277"/>
        <dbReference type="ChEBI" id="CHEBI:58613"/>
        <dbReference type="EC" id="5.3.1.24"/>
    </reaction>
</comment>
<dbReference type="SUPFAM" id="SSF51366">
    <property type="entry name" value="Ribulose-phoshate binding barrel"/>
    <property type="match status" value="1"/>
</dbReference>
<evidence type="ECO:0000256" key="7">
    <source>
        <dbReference type="ARBA" id="ARBA00023141"/>
    </source>
</evidence>
<evidence type="ECO:0000313" key="12">
    <source>
        <dbReference type="Proteomes" id="UP000238649"/>
    </source>
</evidence>
<reference evidence="11 12" key="1">
    <citation type="submission" date="2017-09" db="EMBL/GenBank/DDBJ databases">
        <title>Reassesment of A. cryaerophilus.</title>
        <authorList>
            <person name="Perez-Cataluna A."/>
            <person name="Collado L."/>
            <person name="Salgado O."/>
            <person name="Lefinanco V."/>
            <person name="Figueras M.J."/>
        </authorList>
    </citation>
    <scope>NUCLEOTIDE SEQUENCE [LARGE SCALE GENOMIC DNA]</scope>
    <source>
        <strain evidence="11 12">LMG 9871</strain>
    </source>
</reference>
<evidence type="ECO:0000259" key="10">
    <source>
        <dbReference type="Pfam" id="PF00697"/>
    </source>
</evidence>
<dbReference type="Proteomes" id="UP000238649">
    <property type="component" value="Unassembled WGS sequence"/>
</dbReference>
<dbReference type="GO" id="GO:0000162">
    <property type="term" value="P:L-tryptophan biosynthetic process"/>
    <property type="evidence" value="ECO:0007669"/>
    <property type="project" value="UniProtKB-UniRule"/>
</dbReference>
<evidence type="ECO:0000256" key="1">
    <source>
        <dbReference type="ARBA" id="ARBA00001164"/>
    </source>
</evidence>
<dbReference type="Gene3D" id="3.20.20.70">
    <property type="entry name" value="Aldolase class I"/>
    <property type="match status" value="1"/>
</dbReference>
<keyword evidence="8 9" id="KW-0413">Isomerase</keyword>
<evidence type="ECO:0000256" key="3">
    <source>
        <dbReference type="ARBA" id="ARBA00012572"/>
    </source>
</evidence>
<dbReference type="PANTHER" id="PTHR42894">
    <property type="entry name" value="N-(5'-PHOSPHORIBOSYL)ANTHRANILATE ISOMERASE"/>
    <property type="match status" value="1"/>
</dbReference>
<dbReference type="InterPro" id="IPR013785">
    <property type="entry name" value="Aldolase_TIM"/>
</dbReference>
<dbReference type="UniPathway" id="UPA00035">
    <property type="reaction ID" value="UER00042"/>
</dbReference>
<comment type="pathway">
    <text evidence="2 9">Amino-acid biosynthesis; L-tryptophan biosynthesis; L-tryptophan from chorismate: step 3/5.</text>
</comment>
<evidence type="ECO:0000256" key="5">
    <source>
        <dbReference type="ARBA" id="ARBA00022605"/>
    </source>
</evidence>
<gene>
    <name evidence="9" type="primary">trpF</name>
    <name evidence="11" type="ORF">CJ671_00225</name>
</gene>
<organism evidence="11 12">
    <name type="scientific">Aliarcobacter cryaerophilus</name>
    <dbReference type="NCBI Taxonomy" id="28198"/>
    <lineage>
        <taxon>Bacteria</taxon>
        <taxon>Pseudomonadati</taxon>
        <taxon>Campylobacterota</taxon>
        <taxon>Epsilonproteobacteria</taxon>
        <taxon>Campylobacterales</taxon>
        <taxon>Arcobacteraceae</taxon>
        <taxon>Aliarcobacter</taxon>
    </lineage>
</organism>
<evidence type="ECO:0000313" key="11">
    <source>
        <dbReference type="EMBL" id="PRM90799.1"/>
    </source>
</evidence>
<dbReference type="HAMAP" id="MF_00135">
    <property type="entry name" value="PRAI"/>
    <property type="match status" value="1"/>
</dbReference>
<dbReference type="EMBL" id="NXGH01000001">
    <property type="protein sequence ID" value="PRM90799.1"/>
    <property type="molecule type" value="Genomic_DNA"/>
</dbReference>
<feature type="domain" description="N-(5'phosphoribosyl) anthranilate isomerase (PRAI)" evidence="10">
    <location>
        <begin position="3"/>
        <end position="191"/>
    </location>
</feature>
<evidence type="ECO:0000256" key="6">
    <source>
        <dbReference type="ARBA" id="ARBA00022822"/>
    </source>
</evidence>
<keyword evidence="5 9" id="KW-0028">Amino-acid biosynthesis</keyword>
<dbReference type="OrthoDB" id="9796196at2"/>
<dbReference type="CDD" id="cd00405">
    <property type="entry name" value="PRAI"/>
    <property type="match status" value="1"/>
</dbReference>
<dbReference type="InterPro" id="IPR001240">
    <property type="entry name" value="PRAI_dom"/>
</dbReference>
<evidence type="ECO:0000256" key="4">
    <source>
        <dbReference type="ARBA" id="ARBA00022272"/>
    </source>
</evidence>
<evidence type="ECO:0000256" key="2">
    <source>
        <dbReference type="ARBA" id="ARBA00004664"/>
    </source>
</evidence>
<evidence type="ECO:0000256" key="8">
    <source>
        <dbReference type="ARBA" id="ARBA00023235"/>
    </source>
</evidence>
<comment type="similarity">
    <text evidence="9">Belongs to the TrpF family.</text>
</comment>